<keyword evidence="1" id="KW-0399">Innate immunity</keyword>
<reference evidence="11" key="2">
    <citation type="submission" date="2025-08" db="UniProtKB">
        <authorList>
            <consortium name="Ensembl"/>
        </authorList>
    </citation>
    <scope>IDENTIFICATION</scope>
</reference>
<dbReference type="PRINTS" id="PR01407">
    <property type="entry name" value="BUTYPHLNCDUF"/>
</dbReference>
<feature type="domain" description="B box-type" evidence="9">
    <location>
        <begin position="160"/>
        <end position="200"/>
    </location>
</feature>
<keyword evidence="7" id="KW-0175">Coiled coil</keyword>
<dbReference type="SUPFAM" id="SSF49899">
    <property type="entry name" value="Concanavalin A-like lectins/glucanases"/>
    <property type="match status" value="1"/>
</dbReference>
<reference evidence="11" key="3">
    <citation type="submission" date="2025-09" db="UniProtKB">
        <authorList>
            <consortium name="Ensembl"/>
        </authorList>
    </citation>
    <scope>IDENTIFICATION</scope>
</reference>
<dbReference type="Pfam" id="PF00622">
    <property type="entry name" value="SPRY"/>
    <property type="match status" value="1"/>
</dbReference>
<dbReference type="InterPro" id="IPR003877">
    <property type="entry name" value="SPRY_dom"/>
</dbReference>
<keyword evidence="3 6" id="KW-0863">Zinc-finger</keyword>
<evidence type="ECO:0000256" key="3">
    <source>
        <dbReference type="ARBA" id="ARBA00022771"/>
    </source>
</evidence>
<dbReference type="InterPro" id="IPR058030">
    <property type="entry name" value="TRIM8/14/16/25/29/45/65_CC"/>
</dbReference>
<evidence type="ECO:0000259" key="10">
    <source>
        <dbReference type="PROSITE" id="PS50188"/>
    </source>
</evidence>
<dbReference type="Gene3D" id="4.10.830.40">
    <property type="match status" value="1"/>
</dbReference>
<dbReference type="CDD" id="cd19769">
    <property type="entry name" value="Bbox2_TRIM16-like"/>
    <property type="match status" value="1"/>
</dbReference>
<dbReference type="SMART" id="SM00449">
    <property type="entry name" value="SPRY"/>
    <property type="match status" value="1"/>
</dbReference>
<dbReference type="GeneTree" id="ENSGT01150000286950"/>
<keyword evidence="4" id="KW-0862">Zinc</keyword>
<evidence type="ECO:0000313" key="11">
    <source>
        <dbReference type="Ensembl" id="ENSMZEP00005018856.1"/>
    </source>
</evidence>
<dbReference type="PANTHER" id="PTHR25465">
    <property type="entry name" value="B-BOX DOMAIN CONTAINING"/>
    <property type="match status" value="1"/>
</dbReference>
<dbReference type="CDD" id="cd16040">
    <property type="entry name" value="SPRY_PRY_SNTX"/>
    <property type="match status" value="1"/>
</dbReference>
<keyword evidence="5" id="KW-0391">Immunity</keyword>
<dbReference type="Pfam" id="PF13765">
    <property type="entry name" value="PRY"/>
    <property type="match status" value="1"/>
</dbReference>
<name>A0A3P9CAD5_9CICH</name>
<evidence type="ECO:0000256" key="2">
    <source>
        <dbReference type="ARBA" id="ARBA00022723"/>
    </source>
</evidence>
<dbReference type="PROSITE" id="PS50188">
    <property type="entry name" value="B302_SPRY"/>
    <property type="match status" value="1"/>
</dbReference>
<evidence type="ECO:0000256" key="6">
    <source>
        <dbReference type="PROSITE-ProRule" id="PRU00024"/>
    </source>
</evidence>
<dbReference type="Proteomes" id="UP000265160">
    <property type="component" value="LG7"/>
</dbReference>
<protein>
    <submittedName>
        <fullName evidence="11">Tripartite motif-containing protein 16-like</fullName>
    </submittedName>
</protein>
<dbReference type="PANTHER" id="PTHR25465:SF5">
    <property type="entry name" value="E3 UBIQUITIN_ISG15 LIGASE TRIM25-RELATED"/>
    <property type="match status" value="1"/>
</dbReference>
<dbReference type="GO" id="GO:0008270">
    <property type="term" value="F:zinc ion binding"/>
    <property type="evidence" value="ECO:0007669"/>
    <property type="project" value="UniProtKB-KW"/>
</dbReference>
<dbReference type="GO" id="GO:0005737">
    <property type="term" value="C:cytoplasm"/>
    <property type="evidence" value="ECO:0007669"/>
    <property type="project" value="UniProtKB-ARBA"/>
</dbReference>
<dbReference type="InterPro" id="IPR013083">
    <property type="entry name" value="Znf_RING/FYVE/PHD"/>
</dbReference>
<evidence type="ECO:0000259" key="8">
    <source>
        <dbReference type="PROSITE" id="PS50089"/>
    </source>
</evidence>
<evidence type="ECO:0000259" key="9">
    <source>
        <dbReference type="PROSITE" id="PS50119"/>
    </source>
</evidence>
<keyword evidence="2" id="KW-0479">Metal-binding</keyword>
<organism evidence="11 12">
    <name type="scientific">Maylandia zebra</name>
    <name type="common">zebra mbuna</name>
    <dbReference type="NCBI Taxonomy" id="106582"/>
    <lineage>
        <taxon>Eukaryota</taxon>
        <taxon>Metazoa</taxon>
        <taxon>Chordata</taxon>
        <taxon>Craniata</taxon>
        <taxon>Vertebrata</taxon>
        <taxon>Euteleostomi</taxon>
        <taxon>Actinopterygii</taxon>
        <taxon>Neopterygii</taxon>
        <taxon>Teleostei</taxon>
        <taxon>Neoteleostei</taxon>
        <taxon>Acanthomorphata</taxon>
        <taxon>Ovalentaria</taxon>
        <taxon>Cichlomorphae</taxon>
        <taxon>Cichliformes</taxon>
        <taxon>Cichlidae</taxon>
        <taxon>African cichlids</taxon>
        <taxon>Pseudocrenilabrinae</taxon>
        <taxon>Haplochromini</taxon>
        <taxon>Maylandia</taxon>
        <taxon>Maylandia zebra complex</taxon>
    </lineage>
</organism>
<dbReference type="Ensembl" id="ENSMZET00005019462.1">
    <property type="protein sequence ID" value="ENSMZEP00005018856.1"/>
    <property type="gene ID" value="ENSMZEG00005014150.1"/>
</dbReference>
<feature type="domain" description="B30.2/SPRY" evidence="10">
    <location>
        <begin position="377"/>
        <end position="566"/>
    </location>
</feature>
<dbReference type="SMART" id="SM00184">
    <property type="entry name" value="RING"/>
    <property type="match status" value="1"/>
</dbReference>
<dbReference type="Pfam" id="PF25600">
    <property type="entry name" value="TRIM_CC"/>
    <property type="match status" value="1"/>
</dbReference>
<dbReference type="InterPro" id="IPR001870">
    <property type="entry name" value="B30.2/SPRY"/>
</dbReference>
<dbReference type="InterPro" id="IPR001841">
    <property type="entry name" value="Znf_RING"/>
</dbReference>
<dbReference type="PROSITE" id="PS50089">
    <property type="entry name" value="ZF_RING_2"/>
    <property type="match status" value="1"/>
</dbReference>
<sequence length="566" mass="64923">MHSLTLCLWGEMAQKGFKIAGDKLCCAICLDLLNDPVTIPCGHSYCRDCIKIHWDGQDQKHIHSCPQCRQTFIPRPALVKNTMLAELVEEVKQTGLYAVPANHCYAGPGDVACDVCSGRKLKAFKSCLHCVVSYCERHLQPHNNVDGLKKHKLVNPFKKLQENMCSHHNEVMKIFCRTDQQCICYLCSMGEHKGHDTVPASTERTEKQKELKPCLENFQIRIQDREEHVKVFLQEMEAINQSADKAVRDTEKTFEQIFFHIKEKNSDIQQQIRCQQRTEVKRAKQVVEKLQEELSELKRKHAELEQLSHTEDHTQFLHMFPLFSNFTESTEIPFTKRHPLLYFDDVPAAVLEVKNKLQDDLQEGWQKVSRTVTDVDVLLPQPEPQTRAEFLKFSTQLTLDPDTVNMRLLLSEENRRATFVSKKQAYPGHPERFMNRSQVLSRESLTGCHYWEVEWSGFGIYIAVAYKSISRTGDQSEFGNNSESWALDCYSSNYSLSHGKNCYRFTGPVSSKIGVYLDHKAGILSFYSVSGTMTLLHRVQTTFNQPLYVGLRASHFLGSDSSAVFV</sequence>
<reference evidence="11 12" key="1">
    <citation type="journal article" date="2014" name="Nature">
        <title>The genomic substrate for adaptive radiation in African cichlid fish.</title>
        <authorList>
            <person name="Brawand D."/>
            <person name="Wagner C.E."/>
            <person name="Li Y.I."/>
            <person name="Malinsky M."/>
            <person name="Keller I."/>
            <person name="Fan S."/>
            <person name="Simakov O."/>
            <person name="Ng A.Y."/>
            <person name="Lim Z.W."/>
            <person name="Bezault E."/>
            <person name="Turner-Maier J."/>
            <person name="Johnson J."/>
            <person name="Alcazar R."/>
            <person name="Noh H.J."/>
            <person name="Russell P."/>
            <person name="Aken B."/>
            <person name="Alfoldi J."/>
            <person name="Amemiya C."/>
            <person name="Azzouzi N."/>
            <person name="Baroiller J.F."/>
            <person name="Barloy-Hubler F."/>
            <person name="Berlin A."/>
            <person name="Bloomquist R."/>
            <person name="Carleton K.L."/>
            <person name="Conte M.A."/>
            <person name="D'Cotta H."/>
            <person name="Eshel O."/>
            <person name="Gaffney L."/>
            <person name="Galibert F."/>
            <person name="Gante H.F."/>
            <person name="Gnerre S."/>
            <person name="Greuter L."/>
            <person name="Guyon R."/>
            <person name="Haddad N.S."/>
            <person name="Haerty W."/>
            <person name="Harris R.M."/>
            <person name="Hofmann H.A."/>
            <person name="Hourlier T."/>
            <person name="Hulata G."/>
            <person name="Jaffe D.B."/>
            <person name="Lara M."/>
            <person name="Lee A.P."/>
            <person name="MacCallum I."/>
            <person name="Mwaiko S."/>
            <person name="Nikaido M."/>
            <person name="Nishihara H."/>
            <person name="Ozouf-Costaz C."/>
            <person name="Penman D.J."/>
            <person name="Przybylski D."/>
            <person name="Rakotomanga M."/>
            <person name="Renn S.C.P."/>
            <person name="Ribeiro F.J."/>
            <person name="Ron M."/>
            <person name="Salzburger W."/>
            <person name="Sanchez-Pulido L."/>
            <person name="Santos M.E."/>
            <person name="Searle S."/>
            <person name="Sharpe T."/>
            <person name="Swofford R."/>
            <person name="Tan F.J."/>
            <person name="Williams L."/>
            <person name="Young S."/>
            <person name="Yin S."/>
            <person name="Okada N."/>
            <person name="Kocher T.D."/>
            <person name="Miska E.A."/>
            <person name="Lander E.S."/>
            <person name="Venkatesh B."/>
            <person name="Fernald R.D."/>
            <person name="Meyer A."/>
            <person name="Ponting C.P."/>
            <person name="Streelman J.T."/>
            <person name="Lindblad-Toh K."/>
            <person name="Seehausen O."/>
            <person name="Di Palma F."/>
        </authorList>
    </citation>
    <scope>NUCLEOTIDE SEQUENCE</scope>
</reference>
<dbReference type="CDD" id="cd19802">
    <property type="entry name" value="Bbox1_TRIM8-like"/>
    <property type="match status" value="1"/>
</dbReference>
<dbReference type="GO" id="GO:0045087">
    <property type="term" value="P:innate immune response"/>
    <property type="evidence" value="ECO:0007669"/>
    <property type="project" value="UniProtKB-KW"/>
</dbReference>
<dbReference type="AlphaFoldDB" id="A0A3P9CAD5"/>
<feature type="coiled-coil region" evidence="7">
    <location>
        <begin position="280"/>
        <end position="310"/>
    </location>
</feature>
<dbReference type="Pfam" id="PF15227">
    <property type="entry name" value="zf-C3HC4_4"/>
    <property type="match status" value="1"/>
</dbReference>
<dbReference type="Gene3D" id="3.30.160.60">
    <property type="entry name" value="Classic Zinc Finger"/>
    <property type="match status" value="1"/>
</dbReference>
<evidence type="ECO:0000256" key="5">
    <source>
        <dbReference type="ARBA" id="ARBA00022859"/>
    </source>
</evidence>
<dbReference type="PROSITE" id="PS00518">
    <property type="entry name" value="ZF_RING_1"/>
    <property type="match status" value="1"/>
</dbReference>
<dbReference type="InterPro" id="IPR017907">
    <property type="entry name" value="Znf_RING_CS"/>
</dbReference>
<dbReference type="InterPro" id="IPR051051">
    <property type="entry name" value="E3_ubiq-ligase_TRIM/RNF"/>
</dbReference>
<dbReference type="Gene3D" id="2.60.120.920">
    <property type="match status" value="1"/>
</dbReference>
<evidence type="ECO:0000256" key="1">
    <source>
        <dbReference type="ARBA" id="ARBA00022588"/>
    </source>
</evidence>
<evidence type="ECO:0000256" key="4">
    <source>
        <dbReference type="ARBA" id="ARBA00022833"/>
    </source>
</evidence>
<dbReference type="SMART" id="SM00336">
    <property type="entry name" value="BBOX"/>
    <property type="match status" value="1"/>
</dbReference>
<dbReference type="SMART" id="SM00589">
    <property type="entry name" value="PRY"/>
    <property type="match status" value="1"/>
</dbReference>
<dbReference type="InterPro" id="IPR013320">
    <property type="entry name" value="ConA-like_dom_sf"/>
</dbReference>
<keyword evidence="12" id="KW-1185">Reference proteome</keyword>
<dbReference type="Pfam" id="PF00643">
    <property type="entry name" value="zf-B_box"/>
    <property type="match status" value="1"/>
</dbReference>
<dbReference type="InterPro" id="IPR003879">
    <property type="entry name" value="Butyrophylin_SPRY"/>
</dbReference>
<dbReference type="SUPFAM" id="SSF57850">
    <property type="entry name" value="RING/U-box"/>
    <property type="match status" value="1"/>
</dbReference>
<dbReference type="Gene3D" id="3.30.40.10">
    <property type="entry name" value="Zinc/RING finger domain, C3HC4 (zinc finger)"/>
    <property type="match status" value="1"/>
</dbReference>
<evidence type="ECO:0000256" key="7">
    <source>
        <dbReference type="SAM" id="Coils"/>
    </source>
</evidence>
<accession>A0A3P9CAD5</accession>
<proteinExistence type="predicted"/>
<feature type="domain" description="RING-type" evidence="8">
    <location>
        <begin position="26"/>
        <end position="69"/>
    </location>
</feature>
<dbReference type="SUPFAM" id="SSF57845">
    <property type="entry name" value="B-box zinc-binding domain"/>
    <property type="match status" value="1"/>
</dbReference>
<dbReference type="InterPro" id="IPR043136">
    <property type="entry name" value="B30.2/SPRY_sf"/>
</dbReference>
<dbReference type="PROSITE" id="PS50119">
    <property type="entry name" value="ZF_BBOX"/>
    <property type="match status" value="1"/>
</dbReference>
<evidence type="ECO:0000313" key="12">
    <source>
        <dbReference type="Proteomes" id="UP000265160"/>
    </source>
</evidence>
<dbReference type="InterPro" id="IPR000315">
    <property type="entry name" value="Znf_B-box"/>
</dbReference>
<dbReference type="InterPro" id="IPR006574">
    <property type="entry name" value="PRY"/>
</dbReference>